<dbReference type="InterPro" id="IPR051609">
    <property type="entry name" value="NmrA/Isoflavone_reductase-like"/>
</dbReference>
<evidence type="ECO:0000256" key="2">
    <source>
        <dbReference type="ARBA" id="ARBA00023002"/>
    </source>
</evidence>
<accession>A0A8H7W9K5</accession>
<keyword evidence="5" id="KW-1185">Reference proteome</keyword>
<keyword evidence="2" id="KW-0560">Oxidoreductase</keyword>
<evidence type="ECO:0000313" key="5">
    <source>
        <dbReference type="Proteomes" id="UP000664132"/>
    </source>
</evidence>
<dbReference type="Gene3D" id="3.40.50.720">
    <property type="entry name" value="NAD(P)-binding Rossmann-like Domain"/>
    <property type="match status" value="1"/>
</dbReference>
<dbReference type="Pfam" id="PF05368">
    <property type="entry name" value="NmrA"/>
    <property type="match status" value="1"/>
</dbReference>
<protein>
    <recommendedName>
        <fullName evidence="3">NmrA-like domain-containing protein</fullName>
    </recommendedName>
</protein>
<dbReference type="OrthoDB" id="419598at2759"/>
<reference evidence="4" key="1">
    <citation type="submission" date="2021-02" db="EMBL/GenBank/DDBJ databases">
        <title>Genome sequence Cadophora malorum strain M34.</title>
        <authorList>
            <person name="Stefanovic E."/>
            <person name="Vu D."/>
            <person name="Scully C."/>
            <person name="Dijksterhuis J."/>
            <person name="Roader J."/>
            <person name="Houbraken J."/>
        </authorList>
    </citation>
    <scope>NUCLEOTIDE SEQUENCE</scope>
    <source>
        <strain evidence="4">M34</strain>
    </source>
</reference>
<dbReference type="PANTHER" id="PTHR47706">
    <property type="entry name" value="NMRA-LIKE FAMILY PROTEIN"/>
    <property type="match status" value="1"/>
</dbReference>
<gene>
    <name evidence="4" type="ORF">IFR04_006133</name>
</gene>
<organism evidence="4 5">
    <name type="scientific">Cadophora malorum</name>
    <dbReference type="NCBI Taxonomy" id="108018"/>
    <lineage>
        <taxon>Eukaryota</taxon>
        <taxon>Fungi</taxon>
        <taxon>Dikarya</taxon>
        <taxon>Ascomycota</taxon>
        <taxon>Pezizomycotina</taxon>
        <taxon>Leotiomycetes</taxon>
        <taxon>Helotiales</taxon>
        <taxon>Ploettnerulaceae</taxon>
        <taxon>Cadophora</taxon>
    </lineage>
</organism>
<dbReference type="SUPFAM" id="SSF51735">
    <property type="entry name" value="NAD(P)-binding Rossmann-fold domains"/>
    <property type="match status" value="1"/>
</dbReference>
<dbReference type="PANTHER" id="PTHR47706:SF11">
    <property type="entry name" value="ISOFLAVONE REDUCTASE FAMILY PROTEIN (AFU_ORTHOLOGUE AFUA_1G12510)"/>
    <property type="match status" value="1"/>
</dbReference>
<proteinExistence type="predicted"/>
<evidence type="ECO:0000256" key="1">
    <source>
        <dbReference type="ARBA" id="ARBA00022857"/>
    </source>
</evidence>
<dbReference type="InterPro" id="IPR036291">
    <property type="entry name" value="NAD(P)-bd_dom_sf"/>
</dbReference>
<name>A0A8H7W9K5_9HELO</name>
<evidence type="ECO:0000259" key="3">
    <source>
        <dbReference type="Pfam" id="PF05368"/>
    </source>
</evidence>
<evidence type="ECO:0000313" key="4">
    <source>
        <dbReference type="EMBL" id="KAG4420747.1"/>
    </source>
</evidence>
<dbReference type="EMBL" id="JAFJYH010000078">
    <property type="protein sequence ID" value="KAG4420747.1"/>
    <property type="molecule type" value="Genomic_DNA"/>
</dbReference>
<keyword evidence="1" id="KW-0521">NADP</keyword>
<dbReference type="AlphaFoldDB" id="A0A8H7W9K5"/>
<dbReference type="InterPro" id="IPR008030">
    <property type="entry name" value="NmrA-like"/>
</dbReference>
<dbReference type="Proteomes" id="UP000664132">
    <property type="component" value="Unassembled WGS sequence"/>
</dbReference>
<comment type="caution">
    <text evidence="4">The sequence shown here is derived from an EMBL/GenBank/DDBJ whole genome shotgun (WGS) entry which is preliminary data.</text>
</comment>
<dbReference type="GO" id="GO:0016491">
    <property type="term" value="F:oxidoreductase activity"/>
    <property type="evidence" value="ECO:0007669"/>
    <property type="project" value="UniProtKB-KW"/>
</dbReference>
<dbReference type="Gene3D" id="3.90.25.10">
    <property type="entry name" value="UDP-galactose 4-epimerase, domain 1"/>
    <property type="match status" value="1"/>
</dbReference>
<feature type="domain" description="NmrA-like" evidence="3">
    <location>
        <begin position="3"/>
        <end position="252"/>
    </location>
</feature>
<sequence length="306" mass="34575">MPSQSILLIGASGWVGPYFSAEFLAQKDKFARIAILSDASKISKFEKEAASGIEIVVGSYLEPESFKGFTTVISILGNVPMKLQPRIIDACIVGGVTHFYPSEYGSDISHPLALKQRYFRDKHITRRHLEKVAKEHDTFGYTYIMNGGFAEFAAHPAFGFVKEERKLEFWGETNRVQPFAGVRDVAKYVVATTLTIHEPGTVLTQQERQFKIPTTAYTWDEIVAIISRLEGVEYKIERHPNEEAYAQMAKYAKEGNDEMELAWDLKAFLGDPNADPVPKPWDTDKFPEIVPEDLEVSLKRYLDATK</sequence>